<reference evidence="1" key="1">
    <citation type="journal article" date="2020" name="Fungal Divers.">
        <title>Resolving the Mortierellaceae phylogeny through synthesis of multi-gene phylogenetics and phylogenomics.</title>
        <authorList>
            <person name="Vandepol N."/>
            <person name="Liber J."/>
            <person name="Desiro A."/>
            <person name="Na H."/>
            <person name="Kennedy M."/>
            <person name="Barry K."/>
            <person name="Grigoriev I.V."/>
            <person name="Miller A.N."/>
            <person name="O'Donnell K."/>
            <person name="Stajich J.E."/>
            <person name="Bonito G."/>
        </authorList>
    </citation>
    <scope>NUCLEOTIDE SEQUENCE</scope>
    <source>
        <strain evidence="1">REB-010B</strain>
    </source>
</reference>
<evidence type="ECO:0000313" key="1">
    <source>
        <dbReference type="EMBL" id="KAG0301568.1"/>
    </source>
</evidence>
<dbReference type="AlphaFoldDB" id="A0A9P6QUH8"/>
<name>A0A9P6QUH8_9FUNG</name>
<gene>
    <name evidence="1" type="ORF">BGZ99_003392</name>
</gene>
<keyword evidence="2" id="KW-1185">Reference proteome</keyword>
<accession>A0A9P6QUH8</accession>
<protein>
    <submittedName>
        <fullName evidence="1">Uncharacterized protein</fullName>
    </submittedName>
</protein>
<evidence type="ECO:0000313" key="2">
    <source>
        <dbReference type="Proteomes" id="UP000738325"/>
    </source>
</evidence>
<comment type="caution">
    <text evidence="1">The sequence shown here is derived from an EMBL/GenBank/DDBJ whole genome shotgun (WGS) entry which is preliminary data.</text>
</comment>
<organism evidence="1 2">
    <name type="scientific">Dissophora globulifera</name>
    <dbReference type="NCBI Taxonomy" id="979702"/>
    <lineage>
        <taxon>Eukaryota</taxon>
        <taxon>Fungi</taxon>
        <taxon>Fungi incertae sedis</taxon>
        <taxon>Mucoromycota</taxon>
        <taxon>Mortierellomycotina</taxon>
        <taxon>Mortierellomycetes</taxon>
        <taxon>Mortierellales</taxon>
        <taxon>Mortierellaceae</taxon>
        <taxon>Dissophora</taxon>
    </lineage>
</organism>
<feature type="non-terminal residue" evidence="1">
    <location>
        <position position="1"/>
    </location>
</feature>
<sequence length="64" mass="7200">KELGAGNRTGFAKLLYARTFYPDGSGNFEHKLNNDILGLPKEDLDEATKRAIELAQSGYMYHRP</sequence>
<dbReference type="Proteomes" id="UP000738325">
    <property type="component" value="Unassembled WGS sequence"/>
</dbReference>
<dbReference type="EMBL" id="JAAAIP010002146">
    <property type="protein sequence ID" value="KAG0301568.1"/>
    <property type="molecule type" value="Genomic_DNA"/>
</dbReference>
<proteinExistence type="predicted"/>
<dbReference type="OrthoDB" id="419598at2759"/>